<dbReference type="PROSITE" id="PS00132">
    <property type="entry name" value="CARBOXYPEPT_ZN_1"/>
    <property type="match status" value="1"/>
</dbReference>
<dbReference type="PANTHER" id="PTHR11532">
    <property type="entry name" value="PROTEASE M14 CARBOXYPEPTIDASE"/>
    <property type="match status" value="1"/>
</dbReference>
<dbReference type="Proteomes" id="UP001164746">
    <property type="component" value="Chromosome 11"/>
</dbReference>
<dbReference type="InterPro" id="IPR050753">
    <property type="entry name" value="Peptidase_M14_domain"/>
</dbReference>
<dbReference type="InterPro" id="IPR008969">
    <property type="entry name" value="CarboxyPept-like_regulatory"/>
</dbReference>
<evidence type="ECO:0000256" key="7">
    <source>
        <dbReference type="ARBA" id="ARBA00023180"/>
    </source>
</evidence>
<sequence length="389" mass="42640">MLVCLLLLASLLGSDATLSFDHHDNAALEAYLVSVNQTYPDITNLYQIGTTGNGKPLWVLAIGNSTESTDLRPHVKYIGNMHGNEVVSREILLHLIELFVTSYGQNATLTRFLNTTTVHIMPTMNPDGYSNGIVGKCLGYDGRGNKNNVDLNRNFPDLIFDKSVKPVQIETQAVMDWLPEHSFVLSANLHGGAMVANYPWDLYLESSDTPPGSGISPCPDDDTFRFLSLTYARGMQDYNYIKEGIFEITLEVACCKFPQADTLPGFWTANKDALVNYLLEAHKGVKGYILDENNNAIDGAELTISGREGVPFMSKHGGQYFRLLMPGSYTLNVHYNNTTTSKAFKVIDGSVTRLDVQINHGSTGSGNSLQASVAAFLFAVFASISTLLD</sequence>
<keyword evidence="5" id="KW-0378">Hydrolase</keyword>
<evidence type="ECO:0000256" key="2">
    <source>
        <dbReference type="ARBA" id="ARBA00005988"/>
    </source>
</evidence>
<evidence type="ECO:0000256" key="8">
    <source>
        <dbReference type="PROSITE-ProRule" id="PRU01379"/>
    </source>
</evidence>
<feature type="chain" id="PRO_5046408236" evidence="9">
    <location>
        <begin position="17"/>
        <end position="389"/>
    </location>
</feature>
<dbReference type="PROSITE" id="PS52035">
    <property type="entry name" value="PEPTIDASE_M14"/>
    <property type="match status" value="1"/>
</dbReference>
<evidence type="ECO:0000256" key="4">
    <source>
        <dbReference type="ARBA" id="ARBA00022723"/>
    </source>
</evidence>
<dbReference type="SUPFAM" id="SSF49464">
    <property type="entry name" value="Carboxypeptidase regulatory domain-like"/>
    <property type="match status" value="1"/>
</dbReference>
<keyword evidence="4" id="KW-0479">Metal-binding</keyword>
<gene>
    <name evidence="11" type="ORF">MAR_001336</name>
</gene>
<feature type="domain" description="Peptidase M14" evidence="10">
    <location>
        <begin position="21"/>
        <end position="281"/>
    </location>
</feature>
<dbReference type="PRINTS" id="PR00765">
    <property type="entry name" value="CRBOXYPTASEA"/>
</dbReference>
<keyword evidence="6" id="KW-0862">Zinc</keyword>
<evidence type="ECO:0000313" key="11">
    <source>
        <dbReference type="EMBL" id="WAR19498.1"/>
    </source>
</evidence>
<dbReference type="EMBL" id="CP111022">
    <property type="protein sequence ID" value="WAR19498.1"/>
    <property type="molecule type" value="Genomic_DNA"/>
</dbReference>
<evidence type="ECO:0000259" key="10">
    <source>
        <dbReference type="PROSITE" id="PS52035"/>
    </source>
</evidence>
<keyword evidence="12" id="KW-1185">Reference proteome</keyword>
<dbReference type="SMART" id="SM00631">
    <property type="entry name" value="Zn_pept"/>
    <property type="match status" value="1"/>
</dbReference>
<name>A0ABY7FBF1_MYAAR</name>
<evidence type="ECO:0000256" key="3">
    <source>
        <dbReference type="ARBA" id="ARBA00022645"/>
    </source>
</evidence>
<feature type="signal peptide" evidence="9">
    <location>
        <begin position="1"/>
        <end position="16"/>
    </location>
</feature>
<dbReference type="PROSITE" id="PS00133">
    <property type="entry name" value="CARBOXYPEPT_ZN_2"/>
    <property type="match status" value="1"/>
</dbReference>
<dbReference type="SUPFAM" id="SSF53187">
    <property type="entry name" value="Zn-dependent exopeptidases"/>
    <property type="match status" value="1"/>
</dbReference>
<protein>
    <submittedName>
        <fullName evidence="11">CBPM-like protein</fullName>
    </submittedName>
</protein>
<organism evidence="11 12">
    <name type="scientific">Mya arenaria</name>
    <name type="common">Soft-shell clam</name>
    <dbReference type="NCBI Taxonomy" id="6604"/>
    <lineage>
        <taxon>Eukaryota</taxon>
        <taxon>Metazoa</taxon>
        <taxon>Spiralia</taxon>
        <taxon>Lophotrochozoa</taxon>
        <taxon>Mollusca</taxon>
        <taxon>Bivalvia</taxon>
        <taxon>Autobranchia</taxon>
        <taxon>Heteroconchia</taxon>
        <taxon>Euheterodonta</taxon>
        <taxon>Imparidentia</taxon>
        <taxon>Neoheterodontei</taxon>
        <taxon>Myida</taxon>
        <taxon>Myoidea</taxon>
        <taxon>Myidae</taxon>
        <taxon>Mya</taxon>
    </lineage>
</organism>
<dbReference type="Pfam" id="PF00246">
    <property type="entry name" value="Peptidase_M14"/>
    <property type="match status" value="1"/>
</dbReference>
<dbReference type="Gene3D" id="2.60.40.1120">
    <property type="entry name" value="Carboxypeptidase-like, regulatory domain"/>
    <property type="match status" value="1"/>
</dbReference>
<proteinExistence type="inferred from homology"/>
<comment type="similarity">
    <text evidence="2 8">Belongs to the peptidase M14 family.</text>
</comment>
<dbReference type="InterPro" id="IPR057246">
    <property type="entry name" value="CARBOXYPEPT_ZN_1"/>
</dbReference>
<evidence type="ECO:0000256" key="1">
    <source>
        <dbReference type="ARBA" id="ARBA00001947"/>
    </source>
</evidence>
<evidence type="ECO:0000256" key="9">
    <source>
        <dbReference type="SAM" id="SignalP"/>
    </source>
</evidence>
<reference evidence="11" key="1">
    <citation type="submission" date="2022-11" db="EMBL/GenBank/DDBJ databases">
        <title>Centuries of genome instability and evolution in soft-shell clam transmissible cancer (bioRxiv).</title>
        <authorList>
            <person name="Hart S.F.M."/>
            <person name="Yonemitsu M.A."/>
            <person name="Giersch R.M."/>
            <person name="Beal B.F."/>
            <person name="Arriagada G."/>
            <person name="Davis B.W."/>
            <person name="Ostrander E.A."/>
            <person name="Goff S.P."/>
            <person name="Metzger M.J."/>
        </authorList>
    </citation>
    <scope>NUCLEOTIDE SEQUENCE</scope>
    <source>
        <strain evidence="11">MELC-2E11</strain>
        <tissue evidence="11">Siphon/mantle</tissue>
    </source>
</reference>
<evidence type="ECO:0000313" key="12">
    <source>
        <dbReference type="Proteomes" id="UP001164746"/>
    </source>
</evidence>
<keyword evidence="3" id="KW-0645">Protease</keyword>
<keyword evidence="7" id="KW-0325">Glycoprotein</keyword>
<evidence type="ECO:0000256" key="6">
    <source>
        <dbReference type="ARBA" id="ARBA00022833"/>
    </source>
</evidence>
<comment type="cofactor">
    <cofactor evidence="1">
        <name>Zn(2+)</name>
        <dbReference type="ChEBI" id="CHEBI:29105"/>
    </cofactor>
</comment>
<keyword evidence="3" id="KW-0121">Carboxypeptidase</keyword>
<dbReference type="Gene3D" id="3.40.630.10">
    <property type="entry name" value="Zn peptidases"/>
    <property type="match status" value="1"/>
</dbReference>
<dbReference type="PANTHER" id="PTHR11532:SF84">
    <property type="entry name" value="CARBOXYPEPTIDASE M"/>
    <property type="match status" value="1"/>
</dbReference>
<dbReference type="InterPro" id="IPR000834">
    <property type="entry name" value="Peptidase_M14"/>
</dbReference>
<feature type="active site" description="Proton donor/acceptor" evidence="8">
    <location>
        <position position="251"/>
    </location>
</feature>
<dbReference type="InterPro" id="IPR057247">
    <property type="entry name" value="CARBOXYPEPT_ZN_2"/>
</dbReference>
<keyword evidence="9" id="KW-0732">Signal</keyword>
<evidence type="ECO:0000256" key="5">
    <source>
        <dbReference type="ARBA" id="ARBA00022801"/>
    </source>
</evidence>
<accession>A0ABY7FBF1</accession>